<name>A0AAN6ZEL4_9PEZI</name>
<organism evidence="1 2">
    <name type="scientific">Trichocladium antarcticum</name>
    <dbReference type="NCBI Taxonomy" id="1450529"/>
    <lineage>
        <taxon>Eukaryota</taxon>
        <taxon>Fungi</taxon>
        <taxon>Dikarya</taxon>
        <taxon>Ascomycota</taxon>
        <taxon>Pezizomycotina</taxon>
        <taxon>Sordariomycetes</taxon>
        <taxon>Sordariomycetidae</taxon>
        <taxon>Sordariales</taxon>
        <taxon>Chaetomiaceae</taxon>
        <taxon>Trichocladium</taxon>
    </lineage>
</organism>
<reference evidence="1" key="2">
    <citation type="submission" date="2023-05" db="EMBL/GenBank/DDBJ databases">
        <authorList>
            <consortium name="Lawrence Berkeley National Laboratory"/>
            <person name="Steindorff A."/>
            <person name="Hensen N."/>
            <person name="Bonometti L."/>
            <person name="Westerberg I."/>
            <person name="Brannstrom I.O."/>
            <person name="Guillou S."/>
            <person name="Cros-Aarteil S."/>
            <person name="Calhoun S."/>
            <person name="Haridas S."/>
            <person name="Kuo A."/>
            <person name="Mondo S."/>
            <person name="Pangilinan J."/>
            <person name="Riley R."/>
            <person name="Labutti K."/>
            <person name="Andreopoulos B."/>
            <person name="Lipzen A."/>
            <person name="Chen C."/>
            <person name="Yanf M."/>
            <person name="Daum C."/>
            <person name="Ng V."/>
            <person name="Clum A."/>
            <person name="Ohm R."/>
            <person name="Martin F."/>
            <person name="Silar P."/>
            <person name="Natvig D."/>
            <person name="Lalanne C."/>
            <person name="Gautier V."/>
            <person name="Ament-Velasquez S.L."/>
            <person name="Kruys A."/>
            <person name="Hutchinson M.I."/>
            <person name="Powell A.J."/>
            <person name="Barry K."/>
            <person name="Miller A.N."/>
            <person name="Grigoriev I.V."/>
            <person name="Debuchy R."/>
            <person name="Gladieux P."/>
            <person name="Thoren M.H."/>
            <person name="Johannesson H."/>
        </authorList>
    </citation>
    <scope>NUCLEOTIDE SEQUENCE</scope>
    <source>
        <strain evidence="1">CBS 123565</strain>
    </source>
</reference>
<proteinExistence type="predicted"/>
<reference evidence="1" key="1">
    <citation type="journal article" date="2023" name="Mol. Phylogenet. Evol.">
        <title>Genome-scale phylogeny and comparative genomics of the fungal order Sordariales.</title>
        <authorList>
            <person name="Hensen N."/>
            <person name="Bonometti L."/>
            <person name="Westerberg I."/>
            <person name="Brannstrom I.O."/>
            <person name="Guillou S."/>
            <person name="Cros-Aarteil S."/>
            <person name="Calhoun S."/>
            <person name="Haridas S."/>
            <person name="Kuo A."/>
            <person name="Mondo S."/>
            <person name="Pangilinan J."/>
            <person name="Riley R."/>
            <person name="LaButti K."/>
            <person name="Andreopoulos B."/>
            <person name="Lipzen A."/>
            <person name="Chen C."/>
            <person name="Yan M."/>
            <person name="Daum C."/>
            <person name="Ng V."/>
            <person name="Clum A."/>
            <person name="Steindorff A."/>
            <person name="Ohm R.A."/>
            <person name="Martin F."/>
            <person name="Silar P."/>
            <person name="Natvig D.O."/>
            <person name="Lalanne C."/>
            <person name="Gautier V."/>
            <person name="Ament-Velasquez S.L."/>
            <person name="Kruys A."/>
            <person name="Hutchinson M.I."/>
            <person name="Powell A.J."/>
            <person name="Barry K."/>
            <person name="Miller A.N."/>
            <person name="Grigoriev I.V."/>
            <person name="Debuchy R."/>
            <person name="Gladieux P."/>
            <person name="Hiltunen Thoren M."/>
            <person name="Johannesson H."/>
        </authorList>
    </citation>
    <scope>NUCLEOTIDE SEQUENCE</scope>
    <source>
        <strain evidence="1">CBS 123565</strain>
    </source>
</reference>
<dbReference type="AlphaFoldDB" id="A0AAN6ZEL4"/>
<gene>
    <name evidence="1" type="ORF">BT67DRAFT_284652</name>
</gene>
<dbReference type="Proteomes" id="UP001304895">
    <property type="component" value="Unassembled WGS sequence"/>
</dbReference>
<protein>
    <submittedName>
        <fullName evidence="1">Uncharacterized protein</fullName>
    </submittedName>
</protein>
<evidence type="ECO:0000313" key="1">
    <source>
        <dbReference type="EMBL" id="KAK4134886.1"/>
    </source>
</evidence>
<accession>A0AAN6ZEL4</accession>
<dbReference type="EMBL" id="MU853407">
    <property type="protein sequence ID" value="KAK4134886.1"/>
    <property type="molecule type" value="Genomic_DNA"/>
</dbReference>
<keyword evidence="2" id="KW-1185">Reference proteome</keyword>
<comment type="caution">
    <text evidence="1">The sequence shown here is derived from an EMBL/GenBank/DDBJ whole genome shotgun (WGS) entry which is preliminary data.</text>
</comment>
<evidence type="ECO:0000313" key="2">
    <source>
        <dbReference type="Proteomes" id="UP001304895"/>
    </source>
</evidence>
<sequence>MATGGGGAKKDAAGGALVFSSPDACHHRFLSFSFRGGISGPEQTSARPYHFFFWDFALRLAANGWMGGWMDGWMRGWVDLSRSVLSLALFEL</sequence>